<evidence type="ECO:0000259" key="3">
    <source>
        <dbReference type="Pfam" id="PF13505"/>
    </source>
</evidence>
<dbReference type="EMBL" id="CP121194">
    <property type="protein sequence ID" value="XBH10938.1"/>
    <property type="molecule type" value="Genomic_DNA"/>
</dbReference>
<proteinExistence type="predicted"/>
<dbReference type="SUPFAM" id="SSF56925">
    <property type="entry name" value="OMPA-like"/>
    <property type="match status" value="1"/>
</dbReference>
<dbReference type="KEGG" id="epl:P4G45_04225"/>
<organism evidence="4">
    <name type="scientific">Edaphobacter paludis</name>
    <dbReference type="NCBI Taxonomy" id="3035702"/>
    <lineage>
        <taxon>Bacteria</taxon>
        <taxon>Pseudomonadati</taxon>
        <taxon>Acidobacteriota</taxon>
        <taxon>Terriglobia</taxon>
        <taxon>Terriglobales</taxon>
        <taxon>Acidobacteriaceae</taxon>
        <taxon>Edaphobacter</taxon>
    </lineage>
</organism>
<evidence type="ECO:0000313" key="4">
    <source>
        <dbReference type="EMBL" id="XBH10938.1"/>
    </source>
</evidence>
<dbReference type="EMBL" id="CP121195">
    <property type="protein sequence ID" value="XBH14365.1"/>
    <property type="molecule type" value="Genomic_DNA"/>
</dbReference>
<evidence type="ECO:0000313" key="5">
    <source>
        <dbReference type="EMBL" id="XBH14365.1"/>
    </source>
</evidence>
<keyword evidence="1 2" id="KW-0732">Signal</keyword>
<dbReference type="Pfam" id="PF13505">
    <property type="entry name" value="OMP_b-brl"/>
    <property type="match status" value="1"/>
</dbReference>
<evidence type="ECO:0000256" key="2">
    <source>
        <dbReference type="SAM" id="SignalP"/>
    </source>
</evidence>
<evidence type="ECO:0000256" key="1">
    <source>
        <dbReference type="ARBA" id="ARBA00022729"/>
    </source>
</evidence>
<dbReference type="RefSeq" id="WP_348268427.1">
    <property type="nucleotide sequence ID" value="NZ_CP121194.1"/>
</dbReference>
<dbReference type="Gene3D" id="2.40.160.20">
    <property type="match status" value="1"/>
</dbReference>
<reference evidence="4" key="1">
    <citation type="submission" date="2023-03" db="EMBL/GenBank/DDBJ databases">
        <title>Edaphobacter sp.</title>
        <authorList>
            <person name="Huber K.J."/>
            <person name="Papendorf J."/>
            <person name="Pilke C."/>
            <person name="Bunk B."/>
            <person name="Sproeer C."/>
            <person name="Pester M."/>
        </authorList>
    </citation>
    <scope>NUCLEOTIDE SEQUENCE</scope>
    <source>
        <strain evidence="4">DSM 109919</strain>
        <strain evidence="5">DSM 109920</strain>
    </source>
</reference>
<accession>A0AAU7D127</accession>
<feature type="signal peptide" evidence="2">
    <location>
        <begin position="1"/>
        <end position="20"/>
    </location>
</feature>
<sequence length="201" mass="21783">MKKTILLLGALMLTAVAGYAQESRQDVSISASGIFAPEVHGNAIQKDTTTTLGLLASYRYMLTPRSALEVNYGYAQNTEKYIVSGKAQGGIHTLQSEYSAAYVYSLNFGKFNPFAEAGPGVMIYHPLLDNGTYQIDAKSNTEIGGLFGAGLAYEISPSFDIRAEYRGFVAKTPDYGLPGNIFKTDRYQVSSSPSIGIAYHF</sequence>
<name>A0AAU7D127_9BACT</name>
<feature type="domain" description="Outer membrane protein beta-barrel" evidence="3">
    <location>
        <begin position="8"/>
        <end position="189"/>
    </location>
</feature>
<protein>
    <submittedName>
        <fullName evidence="4">Outer membrane beta-barrel protein</fullName>
    </submittedName>
</protein>
<dbReference type="InterPro" id="IPR011250">
    <property type="entry name" value="OMP/PagP_B-barrel"/>
</dbReference>
<feature type="chain" id="PRO_5043288457" evidence="2">
    <location>
        <begin position="21"/>
        <end position="201"/>
    </location>
</feature>
<dbReference type="InterPro" id="IPR027385">
    <property type="entry name" value="Beta-barrel_OMP"/>
</dbReference>
<accession>A0AAU7D9P8</accession>
<dbReference type="AlphaFoldDB" id="A0AAU7D127"/>
<gene>
    <name evidence="4" type="ORF">P4G45_04225</name>
    <name evidence="5" type="ORF">P8936_04190</name>
</gene>